<evidence type="ECO:0000313" key="3">
    <source>
        <dbReference type="Proteomes" id="UP001332931"/>
    </source>
</evidence>
<feature type="region of interest" description="Disordered" evidence="1">
    <location>
        <begin position="1"/>
        <end position="35"/>
    </location>
</feature>
<comment type="caution">
    <text evidence="2">The sequence shown here is derived from an EMBL/GenBank/DDBJ whole genome shotgun (WGS) entry which is preliminary data.</text>
</comment>
<sequence>MDKDYGMDKDMGPRGDAGGTAGGVASQNGMDESDRRLVEALKAGLAEGRFEVGTGASPTGAPAAGQAAGTDDGASAAGAAADSDLAGEADFLRALNAYRSARQSGDREAMLAAERHLQEVTRAELMEFEASQGNSFPGGSAAPHPDF</sequence>
<feature type="compositionally biased region" description="Basic and acidic residues" evidence="1">
    <location>
        <begin position="1"/>
        <end position="13"/>
    </location>
</feature>
<dbReference type="Proteomes" id="UP001332931">
    <property type="component" value="Unassembled WGS sequence"/>
</dbReference>
<protein>
    <submittedName>
        <fullName evidence="2">Uncharacterized protein</fullName>
    </submittedName>
</protein>
<name>A0ABU7R7Q0_9ACTN</name>
<reference evidence="2 3" key="1">
    <citation type="submission" date="2024-01" db="EMBL/GenBank/DDBJ databases">
        <title>Description of Olsenella sp. nov., isolated from pig feces.</title>
        <authorList>
            <person name="Chang Y.-H."/>
        </authorList>
    </citation>
    <scope>NUCLEOTIDE SEQUENCE [LARGE SCALE GENOMIC DNA]</scope>
    <source>
        <strain evidence="2 3">YH-ols2223</strain>
    </source>
</reference>
<feature type="region of interest" description="Disordered" evidence="1">
    <location>
        <begin position="51"/>
        <end position="79"/>
    </location>
</feature>
<dbReference type="RefSeq" id="WP_330957380.1">
    <property type="nucleotide sequence ID" value="NZ_JAZGJQ010000001.1"/>
</dbReference>
<keyword evidence="3" id="KW-1185">Reference proteome</keyword>
<gene>
    <name evidence="2" type="ORF">VXJ25_01200</name>
</gene>
<dbReference type="EMBL" id="JAZGJQ010000001">
    <property type="protein sequence ID" value="MEE6146617.1"/>
    <property type="molecule type" value="Genomic_DNA"/>
</dbReference>
<accession>A0ABU7R7Q0</accession>
<organism evidence="2 3">
    <name type="scientific">Olsenella absiana</name>
    <dbReference type="NCBI Taxonomy" id="3115222"/>
    <lineage>
        <taxon>Bacteria</taxon>
        <taxon>Bacillati</taxon>
        <taxon>Actinomycetota</taxon>
        <taxon>Coriobacteriia</taxon>
        <taxon>Coriobacteriales</taxon>
        <taxon>Atopobiaceae</taxon>
        <taxon>Olsenella</taxon>
    </lineage>
</organism>
<feature type="region of interest" description="Disordered" evidence="1">
    <location>
        <begin position="128"/>
        <end position="147"/>
    </location>
</feature>
<evidence type="ECO:0000256" key="1">
    <source>
        <dbReference type="SAM" id="MobiDB-lite"/>
    </source>
</evidence>
<feature type="compositionally biased region" description="Low complexity" evidence="1">
    <location>
        <begin position="53"/>
        <end position="79"/>
    </location>
</feature>
<evidence type="ECO:0000313" key="2">
    <source>
        <dbReference type="EMBL" id="MEE6146617.1"/>
    </source>
</evidence>
<proteinExistence type="predicted"/>